<name>A0A0K0CXZ6_ANGCA</name>
<evidence type="ECO:0000313" key="6">
    <source>
        <dbReference type="WBParaSite" id="ACAC_0000248401-mRNA-1"/>
    </source>
</evidence>
<dbReference type="GO" id="GO:0005576">
    <property type="term" value="C:extracellular region"/>
    <property type="evidence" value="ECO:0007669"/>
    <property type="project" value="UniProtKB-SubCell"/>
</dbReference>
<sequence>LVMKVTECLLVIGRLRCPTNPLKASGVRIDLVDEDSLPWEIDDIMGRTWSDQNGSFTVSGCGADFGPLNTPDPYLRIEHACPHQHDSQSSVTELNVVPTFLPRIVNLGFIYLDRYPDDTE</sequence>
<protein>
    <submittedName>
        <fullName evidence="6">Transthyretin-like family protein</fullName>
    </submittedName>
</protein>
<dbReference type="InterPro" id="IPR001534">
    <property type="entry name" value="Transthyretin-like"/>
</dbReference>
<dbReference type="GO" id="GO:0009986">
    <property type="term" value="C:cell surface"/>
    <property type="evidence" value="ECO:0007669"/>
    <property type="project" value="InterPro"/>
</dbReference>
<evidence type="ECO:0000313" key="5">
    <source>
        <dbReference type="Proteomes" id="UP000035642"/>
    </source>
</evidence>
<proteinExistence type="inferred from homology"/>
<dbReference type="InterPro" id="IPR038479">
    <property type="entry name" value="Transthyretin-like_sf"/>
</dbReference>
<keyword evidence="5" id="KW-1185">Reference proteome</keyword>
<dbReference type="Pfam" id="PF01060">
    <property type="entry name" value="TTR-52"/>
    <property type="match status" value="1"/>
</dbReference>
<evidence type="ECO:0000256" key="2">
    <source>
        <dbReference type="ARBA" id="ARBA00010112"/>
    </source>
</evidence>
<dbReference type="PANTHER" id="PTHR21700">
    <property type="entry name" value="TRANSTHYRETIN-LIKE FAMILY PROTEIN-RELATED"/>
    <property type="match status" value="1"/>
</dbReference>
<dbReference type="PANTHER" id="PTHR21700:SF46">
    <property type="entry name" value="TRANSTHYRETIN-LIKE PROTEIN 52"/>
    <property type="match status" value="1"/>
</dbReference>
<dbReference type="Proteomes" id="UP000035642">
    <property type="component" value="Unassembled WGS sequence"/>
</dbReference>
<dbReference type="WBParaSite" id="ACAC_0000248401-mRNA-1">
    <property type="protein sequence ID" value="ACAC_0000248401-mRNA-1"/>
    <property type="gene ID" value="ACAC_0000248401"/>
</dbReference>
<evidence type="ECO:0000256" key="4">
    <source>
        <dbReference type="ARBA" id="ARBA00022729"/>
    </source>
</evidence>
<dbReference type="STRING" id="6313.A0A0K0CXZ6"/>
<keyword evidence="4" id="KW-0732">Signal</keyword>
<comment type="similarity">
    <text evidence="2">Belongs to the nematode transthyretin-like family.</text>
</comment>
<dbReference type="AlphaFoldDB" id="A0A0K0CXZ6"/>
<reference evidence="5" key="1">
    <citation type="submission" date="2012-09" db="EMBL/GenBank/DDBJ databases">
        <authorList>
            <person name="Martin A.A."/>
        </authorList>
    </citation>
    <scope>NUCLEOTIDE SEQUENCE</scope>
</reference>
<dbReference type="Gene3D" id="2.60.40.3330">
    <property type="match status" value="1"/>
</dbReference>
<organism evidence="5 6">
    <name type="scientific">Angiostrongylus cantonensis</name>
    <name type="common">Rat lungworm</name>
    <dbReference type="NCBI Taxonomy" id="6313"/>
    <lineage>
        <taxon>Eukaryota</taxon>
        <taxon>Metazoa</taxon>
        <taxon>Ecdysozoa</taxon>
        <taxon>Nematoda</taxon>
        <taxon>Chromadorea</taxon>
        <taxon>Rhabditida</taxon>
        <taxon>Rhabditina</taxon>
        <taxon>Rhabditomorpha</taxon>
        <taxon>Strongyloidea</taxon>
        <taxon>Metastrongylidae</taxon>
        <taxon>Angiostrongylus</taxon>
    </lineage>
</organism>
<evidence type="ECO:0000256" key="3">
    <source>
        <dbReference type="ARBA" id="ARBA00022525"/>
    </source>
</evidence>
<evidence type="ECO:0000256" key="1">
    <source>
        <dbReference type="ARBA" id="ARBA00004613"/>
    </source>
</evidence>
<reference evidence="6" key="2">
    <citation type="submission" date="2017-02" db="UniProtKB">
        <authorList>
            <consortium name="WormBaseParasite"/>
        </authorList>
    </citation>
    <scope>IDENTIFICATION</scope>
</reference>
<accession>A0A0K0CXZ6</accession>
<comment type="subcellular location">
    <subcellularLocation>
        <location evidence="1">Secreted</location>
    </subcellularLocation>
</comment>
<keyword evidence="3" id="KW-0964">Secreted</keyword>